<name>A0A1D1W8W7_RAMVA</name>
<accession>A0A1D1W8W7</accession>
<evidence type="ECO:0000313" key="1">
    <source>
        <dbReference type="EMBL" id="GAV09363.1"/>
    </source>
</evidence>
<comment type="caution">
    <text evidence="1">The sequence shown here is derived from an EMBL/GenBank/DDBJ whole genome shotgun (WGS) entry which is preliminary data.</text>
</comment>
<dbReference type="Proteomes" id="UP000186922">
    <property type="component" value="Unassembled WGS sequence"/>
</dbReference>
<dbReference type="EMBL" id="BDGG01000022">
    <property type="protein sequence ID" value="GAV09363.1"/>
    <property type="molecule type" value="Genomic_DNA"/>
</dbReference>
<keyword evidence="2" id="KW-1185">Reference proteome</keyword>
<organism evidence="1 2">
    <name type="scientific">Ramazzottius varieornatus</name>
    <name type="common">Water bear</name>
    <name type="synonym">Tardigrade</name>
    <dbReference type="NCBI Taxonomy" id="947166"/>
    <lineage>
        <taxon>Eukaryota</taxon>
        <taxon>Metazoa</taxon>
        <taxon>Ecdysozoa</taxon>
        <taxon>Tardigrada</taxon>
        <taxon>Eutardigrada</taxon>
        <taxon>Parachela</taxon>
        <taxon>Hypsibioidea</taxon>
        <taxon>Ramazzottiidae</taxon>
        <taxon>Ramazzottius</taxon>
    </lineage>
</organism>
<evidence type="ECO:0000313" key="2">
    <source>
        <dbReference type="Proteomes" id="UP000186922"/>
    </source>
</evidence>
<protein>
    <submittedName>
        <fullName evidence="1">Uncharacterized protein</fullName>
    </submittedName>
</protein>
<sequence length="75" mass="8065">MVDDRATEARSVGVRVGSVFRGRSPVMSTVQSTTLSPDHYLGSDCCTPANITSPFTYPPWRQPLARASLLSAGTH</sequence>
<reference evidence="1 2" key="1">
    <citation type="journal article" date="2016" name="Nat. Commun.">
        <title>Extremotolerant tardigrade genome and improved radiotolerance of human cultured cells by tardigrade-unique protein.</title>
        <authorList>
            <person name="Hashimoto T."/>
            <person name="Horikawa D.D."/>
            <person name="Saito Y."/>
            <person name="Kuwahara H."/>
            <person name="Kozuka-Hata H."/>
            <person name="Shin-I T."/>
            <person name="Minakuchi Y."/>
            <person name="Ohishi K."/>
            <person name="Motoyama A."/>
            <person name="Aizu T."/>
            <person name="Enomoto A."/>
            <person name="Kondo K."/>
            <person name="Tanaka S."/>
            <person name="Hara Y."/>
            <person name="Koshikawa S."/>
            <person name="Sagara H."/>
            <person name="Miura T."/>
            <person name="Yokobori S."/>
            <person name="Miyagawa K."/>
            <person name="Suzuki Y."/>
            <person name="Kubo T."/>
            <person name="Oyama M."/>
            <person name="Kohara Y."/>
            <person name="Fujiyama A."/>
            <person name="Arakawa K."/>
            <person name="Katayama T."/>
            <person name="Toyoda A."/>
            <person name="Kunieda T."/>
        </authorList>
    </citation>
    <scope>NUCLEOTIDE SEQUENCE [LARGE SCALE GENOMIC DNA]</scope>
    <source>
        <strain evidence="1 2">YOKOZUNA-1</strain>
    </source>
</reference>
<dbReference type="AlphaFoldDB" id="A0A1D1W8W7"/>
<gene>
    <name evidence="1" type="primary">RvY_18916-1</name>
    <name evidence="1" type="synonym">RvY_18916.1</name>
    <name evidence="1" type="ORF">RvY_18916</name>
</gene>
<proteinExistence type="predicted"/>